<dbReference type="AlphaFoldDB" id="A0A9N9GR29"/>
<name>A0A9N9GR29_9GLOM</name>
<protein>
    <submittedName>
        <fullName evidence="2">11216_t:CDS:1</fullName>
    </submittedName>
</protein>
<proteinExistence type="predicted"/>
<keyword evidence="3" id="KW-1185">Reference proteome</keyword>
<dbReference type="EMBL" id="CAJVPZ010011181">
    <property type="protein sequence ID" value="CAG8627500.1"/>
    <property type="molecule type" value="Genomic_DNA"/>
</dbReference>
<evidence type="ECO:0000313" key="3">
    <source>
        <dbReference type="Proteomes" id="UP000789396"/>
    </source>
</evidence>
<dbReference type="InterPro" id="IPR017850">
    <property type="entry name" value="Alkaline_phosphatase_core_sf"/>
</dbReference>
<dbReference type="Gene3D" id="3.40.720.10">
    <property type="entry name" value="Alkaline Phosphatase, subunit A"/>
    <property type="match status" value="1"/>
</dbReference>
<organism evidence="2 3">
    <name type="scientific">Racocetra fulgida</name>
    <dbReference type="NCBI Taxonomy" id="60492"/>
    <lineage>
        <taxon>Eukaryota</taxon>
        <taxon>Fungi</taxon>
        <taxon>Fungi incertae sedis</taxon>
        <taxon>Mucoromycota</taxon>
        <taxon>Glomeromycotina</taxon>
        <taxon>Glomeromycetes</taxon>
        <taxon>Diversisporales</taxon>
        <taxon>Gigasporaceae</taxon>
        <taxon>Racocetra</taxon>
    </lineage>
</organism>
<keyword evidence="1" id="KW-0378">Hydrolase</keyword>
<reference evidence="2" key="1">
    <citation type="submission" date="2021-06" db="EMBL/GenBank/DDBJ databases">
        <authorList>
            <person name="Kallberg Y."/>
            <person name="Tangrot J."/>
            <person name="Rosling A."/>
        </authorList>
    </citation>
    <scope>NUCLEOTIDE SEQUENCE</scope>
    <source>
        <strain evidence="2">IN212</strain>
    </source>
</reference>
<dbReference type="Pfam" id="PF04185">
    <property type="entry name" value="Phosphoesterase"/>
    <property type="match status" value="1"/>
</dbReference>
<sequence length="229" mass="26265">MAATVKGKWFDRIVLIIFENTNYTDAIANSYLKEITTRPNGVLLSDYHAVEHPSEPNYIAQIAGSTYGILDDENYDIDDETLVDLLEKKGVSWKVVNAKRLDDDIKNNQVPQLVYYVPNQNNDAHDTNISYASAWFKTWLEPKLKMSSFTHKTLFFTVFDESANDNDTVNHIYASLLGDPVTKHNNHNDTTHYTHYSFLRTVEDNWDLGSLNRNDSSATPFSLYLNEQD</sequence>
<gene>
    <name evidence="2" type="ORF">RFULGI_LOCUS7595</name>
</gene>
<dbReference type="GO" id="GO:0016788">
    <property type="term" value="F:hydrolase activity, acting on ester bonds"/>
    <property type="evidence" value="ECO:0007669"/>
    <property type="project" value="InterPro"/>
</dbReference>
<comment type="caution">
    <text evidence="2">The sequence shown here is derived from an EMBL/GenBank/DDBJ whole genome shotgun (WGS) entry which is preliminary data.</text>
</comment>
<evidence type="ECO:0000313" key="2">
    <source>
        <dbReference type="EMBL" id="CAG8627500.1"/>
    </source>
</evidence>
<dbReference type="InterPro" id="IPR007312">
    <property type="entry name" value="Phosphoesterase"/>
</dbReference>
<accession>A0A9N9GR29</accession>
<dbReference type="PANTHER" id="PTHR31956">
    <property type="entry name" value="NON-SPECIFIC PHOSPHOLIPASE C4-RELATED"/>
    <property type="match status" value="1"/>
</dbReference>
<evidence type="ECO:0000256" key="1">
    <source>
        <dbReference type="ARBA" id="ARBA00022801"/>
    </source>
</evidence>
<dbReference type="Proteomes" id="UP000789396">
    <property type="component" value="Unassembled WGS sequence"/>
</dbReference>
<dbReference type="GO" id="GO:0009395">
    <property type="term" value="P:phospholipid catabolic process"/>
    <property type="evidence" value="ECO:0007669"/>
    <property type="project" value="TreeGrafter"/>
</dbReference>
<dbReference type="PANTHER" id="PTHR31956:SF8">
    <property type="entry name" value="ACID PHOSPHATASE PHOA (AFU_ORTHOLOGUE AFUA_1G03570)"/>
    <property type="match status" value="1"/>
</dbReference>
<dbReference type="OrthoDB" id="5135119at2759"/>